<sequence>MEADFAGLTLNEEEEAILQIQLNPIPKKEEGAFRRVGCFLTATVIHFPAMKSIMVNLWHPIRGVQILDLGGKRVQFDVRRPLKRKKQVMFFGNCSYVRFKYERLTLFCFYCGRLGHSDSFCEEKIALGVEIAEMGWDISLQAQSRRSQALSSA</sequence>
<evidence type="ECO:0000313" key="2">
    <source>
        <dbReference type="EMBL" id="MBA0579634.1"/>
    </source>
</evidence>
<organism evidence="2 3">
    <name type="scientific">Gossypium raimondii</name>
    <name type="common">Peruvian cotton</name>
    <name type="synonym">Gossypium klotzschianum subsp. raimondii</name>
    <dbReference type="NCBI Taxonomy" id="29730"/>
    <lineage>
        <taxon>Eukaryota</taxon>
        <taxon>Viridiplantae</taxon>
        <taxon>Streptophyta</taxon>
        <taxon>Embryophyta</taxon>
        <taxon>Tracheophyta</taxon>
        <taxon>Spermatophyta</taxon>
        <taxon>Magnoliopsida</taxon>
        <taxon>eudicotyledons</taxon>
        <taxon>Gunneridae</taxon>
        <taxon>Pentapetalae</taxon>
        <taxon>rosids</taxon>
        <taxon>malvids</taxon>
        <taxon>Malvales</taxon>
        <taxon>Malvaceae</taxon>
        <taxon>Malvoideae</taxon>
        <taxon>Gossypium</taxon>
    </lineage>
</organism>
<dbReference type="Proteomes" id="UP000593578">
    <property type="component" value="Unassembled WGS sequence"/>
</dbReference>
<name>A0A7J8NS18_GOSRA</name>
<evidence type="ECO:0000259" key="1">
    <source>
        <dbReference type="Pfam" id="PF14392"/>
    </source>
</evidence>
<dbReference type="InterPro" id="IPR025836">
    <property type="entry name" value="Zn_knuckle_CX2CX4HX4C"/>
</dbReference>
<comment type="caution">
    <text evidence="2">The sequence shown here is derived from an EMBL/GenBank/DDBJ whole genome shotgun (WGS) entry which is preliminary data.</text>
</comment>
<dbReference type="Pfam" id="PF14392">
    <property type="entry name" value="zf-CCHC_4"/>
    <property type="match status" value="1"/>
</dbReference>
<reference evidence="2 3" key="1">
    <citation type="journal article" date="2019" name="Genome Biol. Evol.">
        <title>Insights into the evolution of the New World diploid cottons (Gossypium, subgenus Houzingenia) based on genome sequencing.</title>
        <authorList>
            <person name="Grover C.E."/>
            <person name="Arick M.A. 2nd"/>
            <person name="Thrash A."/>
            <person name="Conover J.L."/>
            <person name="Sanders W.S."/>
            <person name="Peterson D.G."/>
            <person name="Frelichowski J.E."/>
            <person name="Scheffler J.A."/>
            <person name="Scheffler B.E."/>
            <person name="Wendel J.F."/>
        </authorList>
    </citation>
    <scope>NUCLEOTIDE SEQUENCE [LARGE SCALE GENOMIC DNA]</scope>
    <source>
        <strain evidence="2">8</strain>
        <tissue evidence="2">Leaf</tissue>
    </source>
</reference>
<dbReference type="AlphaFoldDB" id="A0A7J8NS18"/>
<feature type="domain" description="Zinc knuckle CX2CX4HX4C" evidence="1">
    <location>
        <begin position="76"/>
        <end position="122"/>
    </location>
</feature>
<accession>A0A7J8NS18</accession>
<protein>
    <recommendedName>
        <fullName evidence="1">Zinc knuckle CX2CX4HX4C domain-containing protein</fullName>
    </recommendedName>
</protein>
<proteinExistence type="predicted"/>
<evidence type="ECO:0000313" key="3">
    <source>
        <dbReference type="Proteomes" id="UP000593578"/>
    </source>
</evidence>
<dbReference type="EMBL" id="JABEZZ010000001">
    <property type="protein sequence ID" value="MBA0579634.1"/>
    <property type="molecule type" value="Genomic_DNA"/>
</dbReference>
<gene>
    <name evidence="2" type="ORF">Gorai_021884</name>
</gene>